<evidence type="ECO:0000256" key="1">
    <source>
        <dbReference type="SAM" id="SignalP"/>
    </source>
</evidence>
<dbReference type="RefSeq" id="WP_238074032.1">
    <property type="nucleotide sequence ID" value="NZ_JAKNJB010000013.1"/>
</dbReference>
<accession>A0ABS9M8Y4</accession>
<reference evidence="2 3" key="1">
    <citation type="submission" date="2022-01" db="EMBL/GenBank/DDBJ databases">
        <title>Collection of gut derived symbiotic bacterial strains cultured from healthy donors.</title>
        <authorList>
            <person name="Lin H."/>
            <person name="Kohout C."/>
            <person name="Waligurski E."/>
            <person name="Pamer E.G."/>
        </authorList>
    </citation>
    <scope>NUCLEOTIDE SEQUENCE [LARGE SCALE GENOMIC DNA]</scope>
    <source>
        <strain evidence="2 3">DFI.3.7</strain>
    </source>
</reference>
<feature type="chain" id="PRO_5045719693" evidence="1">
    <location>
        <begin position="26"/>
        <end position="247"/>
    </location>
</feature>
<sequence>MKKKILTAALAVCMLATLVIGVSLAYFTDTDTEKNTFTSGKVSITLSETDHAGKPFVDGQKLLPGSNKENAIAKNAIVTVDQGSEDSYVWVEILIPTALYVGADETQEHHNALHYNQFMNYLQGYEEDSTLPAAVACAVTYPSDHQWSLMKYIDEVTVGDTTYARLRTTHKDIVKSGEATSPAINQVYMDKTVYTNEAGKYMIPTDWEAKNDFAEYTGSWEIIVNAFAMQAAGIANVDAAVAAYYAP</sequence>
<name>A0ABS9M8Y4_9FIRM</name>
<dbReference type="InterPro" id="IPR023833">
    <property type="entry name" value="Signal_pept_SipW-depend-type"/>
</dbReference>
<dbReference type="EMBL" id="JAKNJB010000013">
    <property type="protein sequence ID" value="MCG4527274.1"/>
    <property type="molecule type" value="Genomic_DNA"/>
</dbReference>
<keyword evidence="1" id="KW-0732">Signal</keyword>
<comment type="caution">
    <text evidence="2">The sequence shown here is derived from an EMBL/GenBank/DDBJ whole genome shotgun (WGS) entry which is preliminary data.</text>
</comment>
<gene>
    <name evidence="2" type="ORF">L0P79_09305</name>
</gene>
<protein>
    <submittedName>
        <fullName evidence="2">SipW-dependent-type signal peptide-containing protein</fullName>
    </submittedName>
</protein>
<feature type="signal peptide" evidence="1">
    <location>
        <begin position="1"/>
        <end position="25"/>
    </location>
</feature>
<evidence type="ECO:0000313" key="3">
    <source>
        <dbReference type="Proteomes" id="UP001200313"/>
    </source>
</evidence>
<dbReference type="Pfam" id="PF12389">
    <property type="entry name" value="Peptidase_M73"/>
    <property type="match status" value="1"/>
</dbReference>
<evidence type="ECO:0000313" key="2">
    <source>
        <dbReference type="EMBL" id="MCG4527274.1"/>
    </source>
</evidence>
<dbReference type="NCBIfam" id="TIGR04088">
    <property type="entry name" value="cognate_SipW"/>
    <property type="match status" value="1"/>
</dbReference>
<dbReference type="Proteomes" id="UP001200313">
    <property type="component" value="Unassembled WGS sequence"/>
</dbReference>
<proteinExistence type="predicted"/>
<organism evidence="2 3">
    <name type="scientific">Intestinimonas massiliensis</name>
    <name type="common">ex Afouda et al. 2020</name>
    <dbReference type="NCBI Taxonomy" id="1673721"/>
    <lineage>
        <taxon>Bacteria</taxon>
        <taxon>Bacillati</taxon>
        <taxon>Bacillota</taxon>
        <taxon>Clostridia</taxon>
        <taxon>Eubacteriales</taxon>
        <taxon>Intestinimonas</taxon>
    </lineage>
</organism>
<keyword evidence="3" id="KW-1185">Reference proteome</keyword>
<dbReference type="InterPro" id="IPR022121">
    <property type="entry name" value="Peptidase_M73_camelysin"/>
</dbReference>